<dbReference type="InterPro" id="IPR041700">
    <property type="entry name" value="OMP_b-brl_3"/>
</dbReference>
<name>A0A644YIH0_9ZZZZ</name>
<dbReference type="SUPFAM" id="SSF49464">
    <property type="entry name" value="Carboxypeptidase regulatory domain-like"/>
    <property type="match status" value="1"/>
</dbReference>
<accession>A0A644YIH0</accession>
<dbReference type="Pfam" id="PF14905">
    <property type="entry name" value="OMP_b-brl_3"/>
    <property type="match status" value="1"/>
</dbReference>
<dbReference type="InterPro" id="IPR012910">
    <property type="entry name" value="Plug_dom"/>
</dbReference>
<dbReference type="PANTHER" id="PTHR40980:SF4">
    <property type="entry name" value="TONB-DEPENDENT RECEPTOR-LIKE BETA-BARREL DOMAIN-CONTAINING PROTEIN"/>
    <property type="match status" value="1"/>
</dbReference>
<keyword evidence="2" id="KW-0813">Transport</keyword>
<reference evidence="8" key="1">
    <citation type="submission" date="2019-08" db="EMBL/GenBank/DDBJ databases">
        <authorList>
            <person name="Kucharzyk K."/>
            <person name="Murdoch R.W."/>
            <person name="Higgins S."/>
            <person name="Loffler F."/>
        </authorList>
    </citation>
    <scope>NUCLEOTIDE SEQUENCE</scope>
</reference>
<gene>
    <name evidence="8" type="ORF">SDC9_74958</name>
</gene>
<dbReference type="Gene3D" id="2.60.40.1120">
    <property type="entry name" value="Carboxypeptidase-like, regulatory domain"/>
    <property type="match status" value="1"/>
</dbReference>
<evidence type="ECO:0000256" key="2">
    <source>
        <dbReference type="ARBA" id="ARBA00022448"/>
    </source>
</evidence>
<dbReference type="AlphaFoldDB" id="A0A644YIH0"/>
<proteinExistence type="predicted"/>
<evidence type="ECO:0000256" key="1">
    <source>
        <dbReference type="ARBA" id="ARBA00004571"/>
    </source>
</evidence>
<dbReference type="InterPro" id="IPR039426">
    <property type="entry name" value="TonB-dep_rcpt-like"/>
</dbReference>
<dbReference type="Gene3D" id="2.170.130.10">
    <property type="entry name" value="TonB-dependent receptor, plug domain"/>
    <property type="match status" value="1"/>
</dbReference>
<sequence>MITGVVLEKETHTPIEYVGICVYLAKTDKFVTGTVSNANGKFTIQSLPDDMYYCVLSYIGYEKQKSASFTVNESQNIINLGNFYLITSSQQLNEVVVQGRRSTYTQGIDKKIFNVGQDLMSSSGSLSDLLQNIPSVQVDVEGNVSLRGNENVQILINGKQSTMMNARTRAEVLQQLPAGDIERIEIITNPSAQYKPDGVSGILNIVMKKQRKVGVNGNVMANIGNEGRYNVTTSINYNTGKINLYGSYGIRLDRRDRITLDDRIKNDSVLSYISQHTDSKAHPLSHVIRAGIDWNFDSSNTLQLSGAYNHRGFLREENTLTTNRDDAEIITYNANRYRHDDEKTNQAEGNAVYTHLFGDNNELSVDYSYSILEGLEDNQYTTNIYSTTSETKDNSQIWQAYYQHLFRVTYNRTFNDKIKLTMGYEMDALQTDLNYHFQNLENGVFVPDMQKTNDFTNNQLNNAIYATLEYKVGKFGMLMGLRPELMNIKSHLFSLDSIVSNNYFMVYPTLHTAYQLNDNNELQLNYSLRVNRPEADDMNPFPEYQNPLSLRAGNPYLLPEKIHSIEAGYQWRKSATTILGTLYYRYTADKLTTVTKYLDNSILLTTKENLNSSQSAGLELIINTDIKKWMNINLSGNVYYDQINAEKLGYGKNKNNIAWSSALNANFNIFKGAMLQLNSRYTSSSLLPQGKREGAFITNLGAKYEIPSTNLSIMGTVSDLFNTFKKIYTIDTPQLKQRIEQWRNPRIFYIGIIWNFGSSQHNDKQNLKYDESL</sequence>
<organism evidence="8">
    <name type="scientific">bioreactor metagenome</name>
    <dbReference type="NCBI Taxonomy" id="1076179"/>
    <lineage>
        <taxon>unclassified sequences</taxon>
        <taxon>metagenomes</taxon>
        <taxon>ecological metagenomes</taxon>
    </lineage>
</organism>
<evidence type="ECO:0000313" key="8">
    <source>
        <dbReference type="EMBL" id="MPM28432.1"/>
    </source>
</evidence>
<dbReference type="InterPro" id="IPR008969">
    <property type="entry name" value="CarboxyPept-like_regulatory"/>
</dbReference>
<dbReference type="EMBL" id="VSSQ01005253">
    <property type="protein sequence ID" value="MPM28432.1"/>
    <property type="molecule type" value="Genomic_DNA"/>
</dbReference>
<comment type="subcellular location">
    <subcellularLocation>
        <location evidence="1">Cell outer membrane</location>
        <topology evidence="1">Multi-pass membrane protein</topology>
    </subcellularLocation>
</comment>
<dbReference type="GO" id="GO:0009279">
    <property type="term" value="C:cell outer membrane"/>
    <property type="evidence" value="ECO:0007669"/>
    <property type="project" value="UniProtKB-SubCell"/>
</dbReference>
<evidence type="ECO:0000256" key="4">
    <source>
        <dbReference type="ARBA" id="ARBA00023136"/>
    </source>
</evidence>
<dbReference type="InterPro" id="IPR036942">
    <property type="entry name" value="Beta-barrel_TonB_sf"/>
</dbReference>
<comment type="caution">
    <text evidence="8">The sequence shown here is derived from an EMBL/GenBank/DDBJ whole genome shotgun (WGS) entry which is preliminary data.</text>
</comment>
<dbReference type="PANTHER" id="PTHR40980">
    <property type="entry name" value="PLUG DOMAIN-CONTAINING PROTEIN"/>
    <property type="match status" value="1"/>
</dbReference>
<feature type="domain" description="TonB-dependent receptor plug" evidence="6">
    <location>
        <begin position="122"/>
        <end position="202"/>
    </location>
</feature>
<dbReference type="Gene3D" id="2.40.170.20">
    <property type="entry name" value="TonB-dependent receptor, beta-barrel domain"/>
    <property type="match status" value="1"/>
</dbReference>
<keyword evidence="3" id="KW-0812">Transmembrane</keyword>
<evidence type="ECO:0000256" key="5">
    <source>
        <dbReference type="ARBA" id="ARBA00023237"/>
    </source>
</evidence>
<evidence type="ECO:0000256" key="3">
    <source>
        <dbReference type="ARBA" id="ARBA00022692"/>
    </source>
</evidence>
<feature type="domain" description="Outer membrane protein beta-barrel" evidence="7">
    <location>
        <begin position="359"/>
        <end position="753"/>
    </location>
</feature>
<dbReference type="Pfam" id="PF13715">
    <property type="entry name" value="CarbopepD_reg_2"/>
    <property type="match status" value="1"/>
</dbReference>
<keyword evidence="4" id="KW-0472">Membrane</keyword>
<protein>
    <recommendedName>
        <fullName evidence="9">Outer membrane protein beta-barrel domain-containing protein</fullName>
    </recommendedName>
</protein>
<dbReference type="Pfam" id="PF07715">
    <property type="entry name" value="Plug"/>
    <property type="match status" value="1"/>
</dbReference>
<evidence type="ECO:0008006" key="9">
    <source>
        <dbReference type="Google" id="ProtNLM"/>
    </source>
</evidence>
<dbReference type="SUPFAM" id="SSF56935">
    <property type="entry name" value="Porins"/>
    <property type="match status" value="1"/>
</dbReference>
<evidence type="ECO:0000259" key="7">
    <source>
        <dbReference type="Pfam" id="PF14905"/>
    </source>
</evidence>
<keyword evidence="5" id="KW-0998">Cell outer membrane</keyword>
<dbReference type="PROSITE" id="PS52016">
    <property type="entry name" value="TONB_DEPENDENT_REC_3"/>
    <property type="match status" value="1"/>
</dbReference>
<dbReference type="InterPro" id="IPR037066">
    <property type="entry name" value="Plug_dom_sf"/>
</dbReference>
<evidence type="ECO:0000259" key="6">
    <source>
        <dbReference type="Pfam" id="PF07715"/>
    </source>
</evidence>